<dbReference type="Gene3D" id="3.40.50.300">
    <property type="entry name" value="P-loop containing nucleotide triphosphate hydrolases"/>
    <property type="match status" value="1"/>
</dbReference>
<evidence type="ECO:0000256" key="1">
    <source>
        <dbReference type="ARBA" id="ARBA00004651"/>
    </source>
</evidence>
<feature type="transmembrane region" description="Helical" evidence="7">
    <location>
        <begin position="270"/>
        <end position="292"/>
    </location>
</feature>
<proteinExistence type="predicted"/>
<keyword evidence="3" id="KW-0547">Nucleotide-binding</keyword>
<dbReference type="Pfam" id="PF00664">
    <property type="entry name" value="ABC_membrane"/>
    <property type="match status" value="1"/>
</dbReference>
<dbReference type="PANTHER" id="PTHR43394:SF1">
    <property type="entry name" value="ATP-BINDING CASSETTE SUB-FAMILY B MEMBER 10, MITOCHONDRIAL"/>
    <property type="match status" value="1"/>
</dbReference>
<evidence type="ECO:0000313" key="11">
    <source>
        <dbReference type="Proteomes" id="UP000234775"/>
    </source>
</evidence>
<comment type="caution">
    <text evidence="10">The sequence shown here is derived from an EMBL/GenBank/DDBJ whole genome shotgun (WGS) entry which is preliminary data.</text>
</comment>
<keyword evidence="2 7" id="KW-0812">Transmembrane</keyword>
<dbReference type="PROSITE" id="PS00211">
    <property type="entry name" value="ABC_TRANSPORTER_1"/>
    <property type="match status" value="1"/>
</dbReference>
<accession>A0A2I1K865</accession>
<evidence type="ECO:0000256" key="6">
    <source>
        <dbReference type="ARBA" id="ARBA00023136"/>
    </source>
</evidence>
<feature type="domain" description="ABC transmembrane type-1" evidence="9">
    <location>
        <begin position="40"/>
        <end position="327"/>
    </location>
</feature>
<comment type="subcellular location">
    <subcellularLocation>
        <location evidence="1">Cell membrane</location>
        <topology evidence="1">Multi-pass membrane protein</topology>
    </subcellularLocation>
</comment>
<evidence type="ECO:0000256" key="3">
    <source>
        <dbReference type="ARBA" id="ARBA00022741"/>
    </source>
</evidence>
<reference evidence="10 11" key="1">
    <citation type="submission" date="2017-12" db="EMBL/GenBank/DDBJ databases">
        <title>Phylogenetic diversity of female urinary microbiome.</title>
        <authorList>
            <person name="Thomas-White K."/>
            <person name="Wolfe A.J."/>
        </authorList>
    </citation>
    <scope>NUCLEOTIDE SEQUENCE [LARGE SCALE GENOMIC DNA]</scope>
    <source>
        <strain evidence="10 11">UMB0844</strain>
    </source>
</reference>
<dbReference type="GO" id="GO:0015421">
    <property type="term" value="F:ABC-type oligopeptide transporter activity"/>
    <property type="evidence" value="ECO:0007669"/>
    <property type="project" value="TreeGrafter"/>
</dbReference>
<dbReference type="Gene3D" id="1.20.1560.10">
    <property type="entry name" value="ABC transporter type 1, transmembrane domain"/>
    <property type="match status" value="1"/>
</dbReference>
<keyword evidence="5 7" id="KW-1133">Transmembrane helix</keyword>
<dbReference type="SUPFAM" id="SSF52540">
    <property type="entry name" value="P-loop containing nucleoside triphosphate hydrolases"/>
    <property type="match status" value="1"/>
</dbReference>
<feature type="transmembrane region" description="Helical" evidence="7">
    <location>
        <begin position="80"/>
        <end position="97"/>
    </location>
</feature>
<evidence type="ECO:0000256" key="5">
    <source>
        <dbReference type="ARBA" id="ARBA00022989"/>
    </source>
</evidence>
<keyword evidence="4 10" id="KW-0067">ATP-binding</keyword>
<feature type="transmembrane region" description="Helical" evidence="7">
    <location>
        <begin position="34"/>
        <end position="60"/>
    </location>
</feature>
<dbReference type="InterPro" id="IPR017871">
    <property type="entry name" value="ABC_transporter-like_CS"/>
</dbReference>
<dbReference type="Proteomes" id="UP000234775">
    <property type="component" value="Unassembled WGS sequence"/>
</dbReference>
<evidence type="ECO:0000259" key="8">
    <source>
        <dbReference type="PROSITE" id="PS50893"/>
    </source>
</evidence>
<dbReference type="GO" id="GO:0016887">
    <property type="term" value="F:ATP hydrolysis activity"/>
    <property type="evidence" value="ECO:0007669"/>
    <property type="project" value="InterPro"/>
</dbReference>
<evidence type="ECO:0000259" key="9">
    <source>
        <dbReference type="PROSITE" id="PS50929"/>
    </source>
</evidence>
<dbReference type="PANTHER" id="PTHR43394">
    <property type="entry name" value="ATP-DEPENDENT PERMEASE MDL1, MITOCHONDRIAL"/>
    <property type="match status" value="1"/>
</dbReference>
<dbReference type="EMBL" id="PKGZ01000002">
    <property type="protein sequence ID" value="PKY91822.1"/>
    <property type="molecule type" value="Genomic_DNA"/>
</dbReference>
<sequence length="573" mass="63770">MNRSHSKPIVLEGKRMKTTYWKIIKNLMLLVKPLLGVMELAILMGTVGSLFASFIPVLAGACLLEGMRKLTLEGSITGKMWIYGGSMVLLAVLRGFLRYGEQYCNHYIAFRLLALLRHRTFAQLRRIGPAKLAGKDRGDLMAMITHDIEALEVFFAHTLSPVAIAFLSSLGMLIFIGSYSLLAAGVALTVYLLLGVVLPCLRFRHLKKMGQEVQKRFSELNTCVLDSLYGVEDLIQYDQMDNQTKKLTSYENSLHEMKQALSDRSAKENAWVNSLVAVASVGIVAVMGLAYSQGQVEIEGLILVPLALMSSLGPCLALTRLPDYLTQTLASGERLLRLLDEHPAVKEGEHSLVTHAKAFTQLQVEKIDFSYEASSPILKDYSLNVFPHRIIGIHGSSGSGKSTLLKLFMRFYDVDKGKICLNTWNLKDLTFKSLRSAEAYMTQDTYVFKQTVWQNIALGHKNPERESVILAAKKAALHDTIQRLPEGYDTILGVKGSELSAGEKQRLALARAFFSKAPILLLDEPTNHLDVLNEGMILKALKEISKERTILLVSHRISTLQIADEIYTLEPKA</sequence>
<dbReference type="SUPFAM" id="SSF90123">
    <property type="entry name" value="ABC transporter transmembrane region"/>
    <property type="match status" value="1"/>
</dbReference>
<organism evidence="10 11">
    <name type="scientific">Aerococcus christensenii</name>
    <dbReference type="NCBI Taxonomy" id="87541"/>
    <lineage>
        <taxon>Bacteria</taxon>
        <taxon>Bacillati</taxon>
        <taxon>Bacillota</taxon>
        <taxon>Bacilli</taxon>
        <taxon>Lactobacillales</taxon>
        <taxon>Aerococcaceae</taxon>
        <taxon>Aerococcus</taxon>
    </lineage>
</organism>
<dbReference type="InterPro" id="IPR003593">
    <property type="entry name" value="AAA+_ATPase"/>
</dbReference>
<dbReference type="GO" id="GO:0005524">
    <property type="term" value="F:ATP binding"/>
    <property type="evidence" value="ECO:0007669"/>
    <property type="project" value="UniProtKB-KW"/>
</dbReference>
<gene>
    <name evidence="10" type="ORF">CYJ27_03895</name>
</gene>
<evidence type="ECO:0000256" key="7">
    <source>
        <dbReference type="SAM" id="Phobius"/>
    </source>
</evidence>
<dbReference type="SMART" id="SM00382">
    <property type="entry name" value="AAA"/>
    <property type="match status" value="1"/>
</dbReference>
<dbReference type="PROSITE" id="PS50893">
    <property type="entry name" value="ABC_TRANSPORTER_2"/>
    <property type="match status" value="1"/>
</dbReference>
<feature type="transmembrane region" description="Helical" evidence="7">
    <location>
        <begin position="182"/>
        <end position="201"/>
    </location>
</feature>
<evidence type="ECO:0000256" key="2">
    <source>
        <dbReference type="ARBA" id="ARBA00022692"/>
    </source>
</evidence>
<keyword evidence="11" id="KW-1185">Reference proteome</keyword>
<evidence type="ECO:0000256" key="4">
    <source>
        <dbReference type="ARBA" id="ARBA00022840"/>
    </source>
</evidence>
<dbReference type="InterPro" id="IPR036640">
    <property type="entry name" value="ABC1_TM_sf"/>
</dbReference>
<feature type="transmembrane region" description="Helical" evidence="7">
    <location>
        <begin position="153"/>
        <end position="176"/>
    </location>
</feature>
<dbReference type="Pfam" id="PF00005">
    <property type="entry name" value="ABC_tran"/>
    <property type="match status" value="1"/>
</dbReference>
<keyword evidence="6 7" id="KW-0472">Membrane</keyword>
<evidence type="ECO:0000313" key="10">
    <source>
        <dbReference type="EMBL" id="PKY91822.1"/>
    </source>
</evidence>
<protein>
    <submittedName>
        <fullName evidence="10">ABC transporter ATP-binding protein</fullName>
    </submittedName>
</protein>
<dbReference type="PROSITE" id="PS50929">
    <property type="entry name" value="ABC_TM1F"/>
    <property type="match status" value="1"/>
</dbReference>
<feature type="domain" description="ABC transporter" evidence="8">
    <location>
        <begin position="362"/>
        <end position="573"/>
    </location>
</feature>
<dbReference type="InterPro" id="IPR011527">
    <property type="entry name" value="ABC1_TM_dom"/>
</dbReference>
<dbReference type="AlphaFoldDB" id="A0A2I1K865"/>
<dbReference type="InterPro" id="IPR027417">
    <property type="entry name" value="P-loop_NTPase"/>
</dbReference>
<dbReference type="GO" id="GO:0005886">
    <property type="term" value="C:plasma membrane"/>
    <property type="evidence" value="ECO:0007669"/>
    <property type="project" value="UniProtKB-SubCell"/>
</dbReference>
<dbReference type="InterPro" id="IPR003439">
    <property type="entry name" value="ABC_transporter-like_ATP-bd"/>
</dbReference>
<name>A0A2I1K865_9LACT</name>
<dbReference type="InterPro" id="IPR039421">
    <property type="entry name" value="Type_1_exporter"/>
</dbReference>